<proteinExistence type="inferred from homology"/>
<keyword evidence="6" id="KW-0813">Transport</keyword>
<dbReference type="Proteomes" id="UP000750522">
    <property type="component" value="Unassembled WGS sequence"/>
</dbReference>
<evidence type="ECO:0000256" key="3">
    <source>
        <dbReference type="ARBA" id="ARBA00022692"/>
    </source>
</evidence>
<evidence type="ECO:0000256" key="6">
    <source>
        <dbReference type="RuleBase" id="RU367022"/>
    </source>
</evidence>
<evidence type="ECO:0000256" key="2">
    <source>
        <dbReference type="ARBA" id="ARBA00006921"/>
    </source>
</evidence>
<keyword evidence="6" id="KW-0187">Copper transport</keyword>
<accession>A0A9P5G268</accession>
<reference evidence="7" key="1">
    <citation type="journal article" date="2020" name="Front. Microbiol.">
        <title>Phenotypic and Genetic Characterization of the Cheese Ripening Yeast Geotrichum candidum.</title>
        <authorList>
            <person name="Perkins V."/>
            <person name="Vignola S."/>
            <person name="Lessard M.H."/>
            <person name="Plante P.L."/>
            <person name="Corbeil J."/>
            <person name="Dugat-Bony E."/>
            <person name="Frenette M."/>
            <person name="Labrie S."/>
        </authorList>
    </citation>
    <scope>NUCLEOTIDE SEQUENCE</scope>
    <source>
        <strain evidence="7">LMA-70</strain>
    </source>
</reference>
<gene>
    <name evidence="7" type="ORF">DV451_004545</name>
</gene>
<dbReference type="GO" id="GO:0005375">
    <property type="term" value="F:copper ion transmembrane transporter activity"/>
    <property type="evidence" value="ECO:0007669"/>
    <property type="project" value="UniProtKB-UniRule"/>
</dbReference>
<evidence type="ECO:0000256" key="1">
    <source>
        <dbReference type="ARBA" id="ARBA00004141"/>
    </source>
</evidence>
<feature type="transmembrane region" description="Helical" evidence="6">
    <location>
        <begin position="64"/>
        <end position="87"/>
    </location>
</feature>
<keyword evidence="6" id="KW-0406">Ion transport</keyword>
<keyword evidence="5 6" id="KW-0472">Membrane</keyword>
<name>A0A9P5G268_GEOCN</name>
<organism evidence="7 8">
    <name type="scientific">Geotrichum candidum</name>
    <name type="common">Oospora lactis</name>
    <name type="synonym">Dipodascus geotrichum</name>
    <dbReference type="NCBI Taxonomy" id="1173061"/>
    <lineage>
        <taxon>Eukaryota</taxon>
        <taxon>Fungi</taxon>
        <taxon>Dikarya</taxon>
        <taxon>Ascomycota</taxon>
        <taxon>Saccharomycotina</taxon>
        <taxon>Dipodascomycetes</taxon>
        <taxon>Dipodascales</taxon>
        <taxon>Dipodascaceae</taxon>
        <taxon>Geotrichum</taxon>
    </lineage>
</organism>
<dbReference type="EMBL" id="QQZK01000136">
    <property type="protein sequence ID" value="KAF5095739.1"/>
    <property type="molecule type" value="Genomic_DNA"/>
</dbReference>
<dbReference type="PANTHER" id="PTHR12483:SF73">
    <property type="entry name" value="COPPER TRANSPORT PROTEIN CTR3"/>
    <property type="match status" value="1"/>
</dbReference>
<keyword evidence="3 6" id="KW-0812">Transmembrane</keyword>
<comment type="subcellular location">
    <subcellularLocation>
        <location evidence="1 6">Membrane</location>
        <topology evidence="1 6">Multi-pass membrane protein</topology>
    </subcellularLocation>
</comment>
<dbReference type="GO" id="GO:0016020">
    <property type="term" value="C:membrane"/>
    <property type="evidence" value="ECO:0007669"/>
    <property type="project" value="UniProtKB-SubCell"/>
</dbReference>
<feature type="transmembrane region" description="Helical" evidence="6">
    <location>
        <begin position="182"/>
        <end position="204"/>
    </location>
</feature>
<keyword evidence="4 6" id="KW-1133">Transmembrane helix</keyword>
<protein>
    <recommendedName>
        <fullName evidence="6">Copper transport protein</fullName>
    </recommendedName>
</protein>
<comment type="similarity">
    <text evidence="2 6">Belongs to the copper transporter (Ctr) (TC 1.A.56) family. SLC31A subfamily.</text>
</comment>
<dbReference type="Pfam" id="PF04145">
    <property type="entry name" value="Ctr"/>
    <property type="match status" value="1"/>
</dbReference>
<evidence type="ECO:0000256" key="4">
    <source>
        <dbReference type="ARBA" id="ARBA00022989"/>
    </source>
</evidence>
<comment type="caution">
    <text evidence="7">The sequence shown here is derived from an EMBL/GenBank/DDBJ whole genome shotgun (WGS) entry which is preliminary data.</text>
</comment>
<reference evidence="7" key="2">
    <citation type="submission" date="2020-01" db="EMBL/GenBank/DDBJ databases">
        <authorList>
            <person name="Perkins V."/>
            <person name="Lessard M.-H."/>
            <person name="Dugat-Bony E."/>
            <person name="Frenette M."/>
            <person name="Labrie S."/>
        </authorList>
    </citation>
    <scope>NUCLEOTIDE SEQUENCE</scope>
    <source>
        <strain evidence="7">LMA-70</strain>
    </source>
</reference>
<dbReference type="InterPro" id="IPR007274">
    <property type="entry name" value="Cop_transporter"/>
</dbReference>
<dbReference type="AlphaFoldDB" id="A0A9P5G268"/>
<evidence type="ECO:0000256" key="5">
    <source>
        <dbReference type="ARBA" id="ARBA00023136"/>
    </source>
</evidence>
<evidence type="ECO:0000313" key="7">
    <source>
        <dbReference type="EMBL" id="KAF5095739.1"/>
    </source>
</evidence>
<keyword evidence="6" id="KW-0186">Copper</keyword>
<dbReference type="PANTHER" id="PTHR12483">
    <property type="entry name" value="SOLUTE CARRIER FAMILY 31 COPPER TRANSPORTERS"/>
    <property type="match status" value="1"/>
</dbReference>
<sequence>MGDMAGMAGMASTSTASAAASATAAMNGSLATMGAAPGTAACSMSMLWNWNTINSCFISKTWHITSNGGFAASCVAVVFLVMAIELIRRLQRDYDRFLLARWKLRRETGREFGSLPHPAEAPAPTPTDRLLGRTRVSFLGRRRHVDGFMPTLGEQSVRSLFYLLQFAGAYFTMLLAMYYNGYIIVCIFIGGYLGHLFFGSDSFLNLGTNDLGEKTHCC</sequence>
<evidence type="ECO:0000313" key="8">
    <source>
        <dbReference type="Proteomes" id="UP000750522"/>
    </source>
</evidence>